<proteinExistence type="inferred from homology"/>
<dbReference type="AlphaFoldDB" id="I7CF95"/>
<dbReference type="InterPro" id="IPR012677">
    <property type="entry name" value="Nucleotide-bd_a/b_plait_sf"/>
</dbReference>
<dbReference type="InterPro" id="IPR012678">
    <property type="entry name" value="Ribosomal_uL23/eL15/eS24_sf"/>
</dbReference>
<dbReference type="GO" id="GO:0005840">
    <property type="term" value="C:ribosome"/>
    <property type="evidence" value="ECO:0007669"/>
    <property type="project" value="UniProtKB-KW"/>
</dbReference>
<accession>I7CF95</accession>
<dbReference type="GO" id="GO:0019843">
    <property type="term" value="F:rRNA binding"/>
    <property type="evidence" value="ECO:0007669"/>
    <property type="project" value="UniProtKB-UniRule"/>
</dbReference>
<gene>
    <name evidence="4 6" type="primary">rplW</name>
    <name evidence="6" type="ordered locus">MHLP_01680</name>
</gene>
<dbReference type="PATRIC" id="fig|1212765.3.peg.373"/>
<evidence type="ECO:0000256" key="1">
    <source>
        <dbReference type="ARBA" id="ARBA00006700"/>
    </source>
</evidence>
<dbReference type="Proteomes" id="UP000006502">
    <property type="component" value="Chromosome"/>
</dbReference>
<keyword evidence="3 4" id="KW-0687">Ribonucleoprotein</keyword>
<dbReference type="Pfam" id="PF00276">
    <property type="entry name" value="Ribosomal_L23"/>
    <property type="match status" value="1"/>
</dbReference>
<evidence type="ECO:0000256" key="2">
    <source>
        <dbReference type="ARBA" id="ARBA00022980"/>
    </source>
</evidence>
<comment type="function">
    <text evidence="4">One of the early assembly proteins it binds 23S rRNA. One of the proteins that surrounds the polypeptide exit tunnel on the outside of the ribosome. Forms the main docking site for trigger factor binding to the ribosome.</text>
</comment>
<feature type="compositionally biased region" description="Basic and acidic residues" evidence="5">
    <location>
        <begin position="134"/>
        <end position="149"/>
    </location>
</feature>
<feature type="compositionally biased region" description="Basic and acidic residues" evidence="5">
    <location>
        <begin position="180"/>
        <end position="200"/>
    </location>
</feature>
<dbReference type="OrthoDB" id="9793353at2"/>
<keyword evidence="4" id="KW-0694">RNA-binding</keyword>
<dbReference type="Gene3D" id="3.30.70.330">
    <property type="match status" value="1"/>
</dbReference>
<dbReference type="GO" id="GO:0006412">
    <property type="term" value="P:translation"/>
    <property type="evidence" value="ECO:0007669"/>
    <property type="project" value="UniProtKB-UniRule"/>
</dbReference>
<evidence type="ECO:0000256" key="4">
    <source>
        <dbReference type="HAMAP-Rule" id="MF_01369"/>
    </source>
</evidence>
<dbReference type="HAMAP" id="MF_01369_B">
    <property type="entry name" value="Ribosomal_uL23_B"/>
    <property type="match status" value="1"/>
</dbReference>
<dbReference type="GO" id="GO:1990904">
    <property type="term" value="C:ribonucleoprotein complex"/>
    <property type="evidence" value="ECO:0007669"/>
    <property type="project" value="UniProtKB-KW"/>
</dbReference>
<name>I7CF95_MYCHA</name>
<dbReference type="GO" id="GO:0003735">
    <property type="term" value="F:structural constituent of ribosome"/>
    <property type="evidence" value="ECO:0007669"/>
    <property type="project" value="InterPro"/>
</dbReference>
<evidence type="ECO:0000313" key="7">
    <source>
        <dbReference type="Proteomes" id="UP000006502"/>
    </source>
</evidence>
<comment type="similarity">
    <text evidence="1 4">Belongs to the universal ribosomal protein uL23 family.</text>
</comment>
<reference evidence="6 7" key="1">
    <citation type="journal article" date="2012" name="J. Bacteriol.">
        <title>Genome Sequence of "Candidatus Mycoplasma haemolamae" Strain Purdue, a Red Blood Cell Pathogen of Alpacas (Vicugna pacos) and Llamas (Lama glama).</title>
        <authorList>
            <person name="Guimaraes A.M."/>
            <person name="Toth B."/>
            <person name="Santos A.P."/>
            <person name="do Nascimento N.C."/>
            <person name="Kritchevsky J.E."/>
            <person name="Messick J.B."/>
        </authorList>
    </citation>
    <scope>NUCLEOTIDE SEQUENCE [LARGE SCALE GENOMIC DNA]</scope>
    <source>
        <strain evidence="6 7">Purdue</strain>
    </source>
</reference>
<reference evidence="7" key="2">
    <citation type="submission" date="2012-07" db="EMBL/GenBank/DDBJ databases">
        <title>Complete genome sequence of 'Candidatus Mycoplasma haemolamae'.</title>
        <authorList>
            <person name="Guimaraes A.M.S."/>
            <person name="Toth B."/>
            <person name="Santos A.P."/>
            <person name="Nascimento N.C."/>
            <person name="Sojka J.E."/>
            <person name="Messick J.B."/>
        </authorList>
    </citation>
    <scope>NUCLEOTIDE SEQUENCE [LARGE SCALE GENOMIC DNA]</scope>
    <source>
        <strain evidence="7">Purdue</strain>
    </source>
</reference>
<keyword evidence="7" id="KW-1185">Reference proteome</keyword>
<feature type="region of interest" description="Disordered" evidence="5">
    <location>
        <begin position="114"/>
        <end position="200"/>
    </location>
</feature>
<feature type="compositionally biased region" description="Basic and acidic residues" evidence="5">
    <location>
        <begin position="159"/>
        <end position="168"/>
    </location>
</feature>
<evidence type="ECO:0000256" key="3">
    <source>
        <dbReference type="ARBA" id="ARBA00023274"/>
    </source>
</evidence>
<evidence type="ECO:0000256" key="5">
    <source>
        <dbReference type="SAM" id="MobiDB-lite"/>
    </source>
</evidence>
<dbReference type="STRING" id="1212765.MHLP_01680"/>
<dbReference type="SUPFAM" id="SSF54189">
    <property type="entry name" value="Ribosomal proteins S24e, L23 and L15e"/>
    <property type="match status" value="1"/>
</dbReference>
<keyword evidence="4" id="KW-0699">rRNA-binding</keyword>
<dbReference type="KEGG" id="mhl:MHLP_01680"/>
<dbReference type="HOGENOM" id="CLU_118079_0_0_14"/>
<dbReference type="EMBL" id="CP003731">
    <property type="protein sequence ID" value="AFO51916.1"/>
    <property type="molecule type" value="Genomic_DNA"/>
</dbReference>
<keyword evidence="2 4" id="KW-0689">Ribosomal protein</keyword>
<sequence length="200" mass="22497">MEIINVIKEPYFNHKRTGTPSKNKFVLTFLVDKRANKIMIKKAFHAVFGIKVHDVNTVTKHPKPARMTAKSRKNFTKAKKVAYISLSKEDFLNLKKAIEGEAAIPEELLKAQESAMQETEVKESEPVDSNVAVEEQKASDDKESSGEPKKARRSSKAQKSVDDSEKTHPNVGESPEEDESKVIKKIDTPKMKDDTENNSN</sequence>
<organism evidence="6 7">
    <name type="scientific">Mycoplasma haematolamae (strain Purdue)</name>
    <dbReference type="NCBI Taxonomy" id="1212765"/>
    <lineage>
        <taxon>Bacteria</taxon>
        <taxon>Bacillati</taxon>
        <taxon>Mycoplasmatota</taxon>
        <taxon>Mollicutes</taxon>
        <taxon>Mycoplasmataceae</taxon>
        <taxon>Mycoplasma</taxon>
    </lineage>
</organism>
<dbReference type="InterPro" id="IPR013025">
    <property type="entry name" value="Ribosomal_uL23-like"/>
</dbReference>
<comment type="subunit">
    <text evidence="4">Part of the 50S ribosomal subunit. Contacts protein L29, and trigger factor when it is bound to the ribosome.</text>
</comment>
<protein>
    <recommendedName>
        <fullName evidence="4">Large ribosomal subunit protein uL23</fullName>
    </recommendedName>
</protein>
<evidence type="ECO:0000313" key="6">
    <source>
        <dbReference type="EMBL" id="AFO51916.1"/>
    </source>
</evidence>